<dbReference type="InterPro" id="IPR010994">
    <property type="entry name" value="RuvA_2-like"/>
</dbReference>
<name>A0A8J6NXQ2_9BACT</name>
<dbReference type="Proteomes" id="UP000603434">
    <property type="component" value="Unassembled WGS sequence"/>
</dbReference>
<dbReference type="PANTHER" id="PTHR42834">
    <property type="entry name" value="ENDONUCLEASE/EXONUCLEASE/PHOSPHATASE FAMILY PROTEIN (AFU_ORTHOLOGUE AFUA_3G09210)"/>
    <property type="match status" value="1"/>
</dbReference>
<dbReference type="EMBL" id="JACNJH010000154">
    <property type="protein sequence ID" value="MBC8361818.1"/>
    <property type="molecule type" value="Genomic_DNA"/>
</dbReference>
<dbReference type="Gene3D" id="1.10.150.320">
    <property type="entry name" value="Photosystem II 12 kDa extrinsic protein"/>
    <property type="match status" value="1"/>
</dbReference>
<dbReference type="SUPFAM" id="SSF56219">
    <property type="entry name" value="DNase I-like"/>
    <property type="match status" value="1"/>
</dbReference>
<dbReference type="InterPro" id="IPR003583">
    <property type="entry name" value="Hlx-hairpin-Hlx_DNA-bd_motif"/>
</dbReference>
<dbReference type="SUPFAM" id="SSF47781">
    <property type="entry name" value="RuvA domain 2-like"/>
    <property type="match status" value="1"/>
</dbReference>
<dbReference type="Gene3D" id="3.60.10.10">
    <property type="entry name" value="Endonuclease/exonuclease/phosphatase"/>
    <property type="match status" value="1"/>
</dbReference>
<dbReference type="Pfam" id="PF12836">
    <property type="entry name" value="HHH_3"/>
    <property type="match status" value="1"/>
</dbReference>
<dbReference type="SMART" id="SM00278">
    <property type="entry name" value="HhH1"/>
    <property type="match status" value="2"/>
</dbReference>
<dbReference type="GO" id="GO:0003824">
    <property type="term" value="F:catalytic activity"/>
    <property type="evidence" value="ECO:0007669"/>
    <property type="project" value="InterPro"/>
</dbReference>
<dbReference type="GO" id="GO:0006281">
    <property type="term" value="P:DNA repair"/>
    <property type="evidence" value="ECO:0007669"/>
    <property type="project" value="InterPro"/>
</dbReference>
<proteinExistence type="predicted"/>
<feature type="domain" description="Helix-hairpin-helix DNA-binding motif class 1" evidence="1">
    <location>
        <begin position="413"/>
        <end position="432"/>
    </location>
</feature>
<dbReference type="AlphaFoldDB" id="A0A8J6NXQ2"/>
<accession>A0A8J6NXQ2</accession>
<dbReference type="InterPro" id="IPR005135">
    <property type="entry name" value="Endo/exonuclease/phosphatase"/>
</dbReference>
<dbReference type="InterPro" id="IPR036691">
    <property type="entry name" value="Endo/exonu/phosph_ase_sf"/>
</dbReference>
<dbReference type="PANTHER" id="PTHR42834:SF1">
    <property type="entry name" value="ENDONUCLEASE_EXONUCLEASE_PHOSPHATASE FAMILY PROTEIN (AFU_ORTHOLOGUE AFUA_3G09210)"/>
    <property type="match status" value="1"/>
</dbReference>
<organism evidence="2 3">
    <name type="scientific">Candidatus Desulfatibia profunda</name>
    <dbReference type="NCBI Taxonomy" id="2841695"/>
    <lineage>
        <taxon>Bacteria</taxon>
        <taxon>Pseudomonadati</taxon>
        <taxon>Thermodesulfobacteriota</taxon>
        <taxon>Desulfobacteria</taxon>
        <taxon>Desulfobacterales</taxon>
        <taxon>Desulfobacterales incertae sedis</taxon>
        <taxon>Candidatus Desulfatibia</taxon>
    </lineage>
</organism>
<evidence type="ECO:0000313" key="3">
    <source>
        <dbReference type="Proteomes" id="UP000603434"/>
    </source>
</evidence>
<reference evidence="2 3" key="1">
    <citation type="submission" date="2020-08" db="EMBL/GenBank/DDBJ databases">
        <title>Bridging the membrane lipid divide: bacteria of the FCB group superphylum have the potential to synthesize archaeal ether lipids.</title>
        <authorList>
            <person name="Villanueva L."/>
            <person name="Von Meijenfeldt F.A.B."/>
            <person name="Westbye A.B."/>
            <person name="Yadav S."/>
            <person name="Hopmans E.C."/>
            <person name="Dutilh B.E."/>
            <person name="Sinninghe Damste J.S."/>
        </authorList>
    </citation>
    <scope>NUCLEOTIDE SEQUENCE [LARGE SCALE GENOMIC DNA]</scope>
    <source>
        <strain evidence="2">NIOZ-UU30</strain>
    </source>
</reference>
<protein>
    <submittedName>
        <fullName evidence="2">Helix-hairpin-helix domain-containing protein</fullName>
    </submittedName>
</protein>
<feature type="domain" description="Helix-hairpin-helix DNA-binding motif class 1" evidence="1">
    <location>
        <begin position="387"/>
        <end position="406"/>
    </location>
</feature>
<evidence type="ECO:0000259" key="1">
    <source>
        <dbReference type="SMART" id="SM00278"/>
    </source>
</evidence>
<dbReference type="Pfam" id="PF19580">
    <property type="entry name" value="Exo_endo_phos_3"/>
    <property type="match status" value="2"/>
</dbReference>
<gene>
    <name evidence="2" type="ORF">H8E23_10505</name>
</gene>
<dbReference type="GO" id="GO:0003677">
    <property type="term" value="F:DNA binding"/>
    <property type="evidence" value="ECO:0007669"/>
    <property type="project" value="InterPro"/>
</dbReference>
<sequence length="438" mass="50099">MDKCMFKRHIKTIIGSIFLVLLFYITSIEAQTFKVASYNVENLFDLTRDGTEYPEYIPNTGYGWTKDIANIKYTNIARVIKDLGGDVVALQEVESKKALITLRDRLKDFGVDYRYLEIADSKATPVKCAVLSKFPIVEKEEIQVDNELARNILKITLDIDGNRFILFINHWKSKQGPESMRIGYAKALRRKIDKLKENIDFILIGDFNSNYNEYKTFRNSGRLNDTNGITGINHILGTIKDSEMVNEKILTKQAANEYLYNLWLEVSKTGRWCYNFFGEKGSPDNIIVSKGLYDDKGISYIDNSFNKFKPDYLFKRTAIYRWQMAESGRGKHLGEGYSDHLPIFAYFSTEPFSFKNNDAVANDIVPPKLEKPKSPQGLIGLNTASEKELMSINGIGPVLSARIIAGRPYRSVDDLLKVKGIGPKRLEKFRPYFVVDKK</sequence>
<evidence type="ECO:0000313" key="2">
    <source>
        <dbReference type="EMBL" id="MBC8361818.1"/>
    </source>
</evidence>
<comment type="caution">
    <text evidence="2">The sequence shown here is derived from an EMBL/GenBank/DDBJ whole genome shotgun (WGS) entry which is preliminary data.</text>
</comment>